<accession>A0A9L0K755</accession>
<dbReference type="CDD" id="cd19500">
    <property type="entry name" value="RecA-like_Lon"/>
    <property type="match status" value="1"/>
</dbReference>
<keyword evidence="7" id="KW-0007">Acetylation</keyword>
<comment type="similarity">
    <text evidence="10 11 14 15">Belongs to the peptidase S16 family.</text>
</comment>
<keyword evidence="6 10" id="KW-0067">ATP-binding</keyword>
<gene>
    <name evidence="10 18" type="primary">LONP2</name>
</gene>
<dbReference type="GO" id="GO:0002020">
    <property type="term" value="F:protease binding"/>
    <property type="evidence" value="ECO:0007669"/>
    <property type="project" value="Ensembl"/>
</dbReference>
<evidence type="ECO:0000256" key="5">
    <source>
        <dbReference type="ARBA" id="ARBA00022825"/>
    </source>
</evidence>
<dbReference type="GO" id="GO:0004252">
    <property type="term" value="F:serine-type endopeptidase activity"/>
    <property type="evidence" value="ECO:0007669"/>
    <property type="project" value="UniProtKB-UniRule"/>
</dbReference>
<dbReference type="Pfam" id="PF22667">
    <property type="entry name" value="Lon_lid"/>
    <property type="match status" value="1"/>
</dbReference>
<feature type="active site" evidence="10 12">
    <location>
        <position position="743"/>
    </location>
</feature>
<dbReference type="InterPro" id="IPR027065">
    <property type="entry name" value="Lon_Prtase"/>
</dbReference>
<feature type="binding site" evidence="10 13">
    <location>
        <begin position="375"/>
        <end position="382"/>
    </location>
    <ligand>
        <name>ATP</name>
        <dbReference type="ChEBI" id="CHEBI:30616"/>
    </ligand>
</feature>
<dbReference type="PRINTS" id="PR00830">
    <property type="entry name" value="ENDOLAPTASE"/>
</dbReference>
<protein>
    <recommendedName>
        <fullName evidence="10">Lon protease homolog 2, peroxisomal</fullName>
        <ecNumber evidence="10">3.4.21.-</ecNumber>
    </recommendedName>
    <alternativeName>
        <fullName evidence="10">Lon protease-like protein 2</fullName>
        <shortName evidence="10">Lon protease 2</shortName>
    </alternativeName>
    <alternativeName>
        <fullName evidence="10">Peroxisomal Lon protease</fullName>
    </alternativeName>
</protein>
<comment type="subcellular location">
    <subcellularLocation>
        <location evidence="1 10">Peroxisome matrix</location>
    </subcellularLocation>
</comment>
<dbReference type="InterPro" id="IPR027417">
    <property type="entry name" value="P-loop_NTPase"/>
</dbReference>
<keyword evidence="5 10" id="KW-0720">Serine protease</keyword>
<evidence type="ECO:0000256" key="3">
    <source>
        <dbReference type="ARBA" id="ARBA00022741"/>
    </source>
</evidence>
<feature type="domain" description="Lon proteolytic" evidence="16">
    <location>
        <begin position="651"/>
        <end position="837"/>
    </location>
</feature>
<dbReference type="PROSITE" id="PS01046">
    <property type="entry name" value="LON_SER"/>
    <property type="match status" value="1"/>
</dbReference>
<evidence type="ECO:0000256" key="12">
    <source>
        <dbReference type="PIRSR" id="PIRSR001174-1"/>
    </source>
</evidence>
<dbReference type="FunFam" id="2.30.130.40:FF:000003">
    <property type="entry name" value="Lon protease homolog 2, peroxisomal"/>
    <property type="match status" value="1"/>
</dbReference>
<dbReference type="PROSITE" id="PS51787">
    <property type="entry name" value="LON_N"/>
    <property type="match status" value="1"/>
</dbReference>
<dbReference type="Gene3D" id="3.30.230.10">
    <property type="match status" value="1"/>
</dbReference>
<dbReference type="Pfam" id="PF02190">
    <property type="entry name" value="LON_substr_bdg"/>
    <property type="match status" value="1"/>
</dbReference>
<dbReference type="Pfam" id="PF05362">
    <property type="entry name" value="Lon_C"/>
    <property type="match status" value="1"/>
</dbReference>
<dbReference type="PIRSF" id="PIRSF001174">
    <property type="entry name" value="Lon_proteas"/>
    <property type="match status" value="1"/>
</dbReference>
<dbReference type="Pfam" id="PF00004">
    <property type="entry name" value="AAA"/>
    <property type="match status" value="1"/>
</dbReference>
<keyword evidence="2 10" id="KW-0645">Protease</keyword>
<dbReference type="SUPFAM" id="SSF54211">
    <property type="entry name" value="Ribosomal protein S5 domain 2-like"/>
    <property type="match status" value="1"/>
</dbReference>
<comment type="function">
    <text evidence="10">ATP-dependent serine protease that mediates the selective degradation of misfolded and unassembled polypeptides in the peroxisomal matrix. Necessary for type 2 peroxisome targeting signal (PTS2)-containing protein processing and facilitates peroxisome matrix protein import. May indirectly regulate peroxisomal fatty acid beta-oxidation through degradation of the self-processed forms of TYSND1.</text>
</comment>
<evidence type="ECO:0000256" key="6">
    <source>
        <dbReference type="ARBA" id="ARBA00022840"/>
    </source>
</evidence>
<feature type="domain" description="Lon N-terminal" evidence="17">
    <location>
        <begin position="13"/>
        <end position="222"/>
    </location>
</feature>
<dbReference type="Gene3D" id="3.40.50.300">
    <property type="entry name" value="P-loop containing nucleotide triphosphate hydrolases"/>
    <property type="match status" value="1"/>
</dbReference>
<dbReference type="InterPro" id="IPR003111">
    <property type="entry name" value="Lon_prtase_N"/>
</dbReference>
<dbReference type="InterPro" id="IPR004815">
    <property type="entry name" value="Lon_bac/euk-typ"/>
</dbReference>
<keyword evidence="8 10" id="KW-0576">Peroxisome</keyword>
<evidence type="ECO:0000313" key="19">
    <source>
        <dbReference type="Proteomes" id="UP000694387"/>
    </source>
</evidence>
<dbReference type="EC" id="3.4.21.-" evidence="10"/>
<dbReference type="InterPro" id="IPR046336">
    <property type="entry name" value="Lon_prtase_N_sf"/>
</dbReference>
<dbReference type="Gene3D" id="1.20.5.5270">
    <property type="match status" value="1"/>
</dbReference>
<dbReference type="InterPro" id="IPR008268">
    <property type="entry name" value="Peptidase_S16_AS"/>
</dbReference>
<dbReference type="Ensembl" id="ENSEAST00005042401.1">
    <property type="protein sequence ID" value="ENSEASP00005060663.1"/>
    <property type="gene ID" value="ENSEASG00005014532.2"/>
</dbReference>
<dbReference type="GO" id="GO:0004176">
    <property type="term" value="F:ATP-dependent peptidase activity"/>
    <property type="evidence" value="ECO:0007669"/>
    <property type="project" value="UniProtKB-UniRule"/>
</dbReference>
<reference evidence="18" key="2">
    <citation type="submission" date="2025-08" db="UniProtKB">
        <authorList>
            <consortium name="Ensembl"/>
        </authorList>
    </citation>
    <scope>IDENTIFICATION</scope>
</reference>
<dbReference type="FunFam" id="1.10.8.60:FF:000046">
    <property type="entry name" value="Lon protease homolog 2, peroxisomal"/>
    <property type="match status" value="1"/>
</dbReference>
<dbReference type="NCBIfam" id="TIGR00763">
    <property type="entry name" value="lon"/>
    <property type="match status" value="1"/>
</dbReference>
<name>A0A9L0K755_EQUAS</name>
<dbReference type="SUPFAM" id="SSF88697">
    <property type="entry name" value="PUA domain-like"/>
    <property type="match status" value="1"/>
</dbReference>
<dbReference type="GO" id="GO:0005782">
    <property type="term" value="C:peroxisomal matrix"/>
    <property type="evidence" value="ECO:0007669"/>
    <property type="project" value="UniProtKB-SubCell"/>
</dbReference>
<evidence type="ECO:0000256" key="13">
    <source>
        <dbReference type="PIRSR" id="PIRSR001174-2"/>
    </source>
</evidence>
<evidence type="ECO:0000256" key="10">
    <source>
        <dbReference type="HAMAP-Rule" id="MF_03121"/>
    </source>
</evidence>
<keyword evidence="3 10" id="KW-0547">Nucleotide-binding</keyword>
<evidence type="ECO:0000313" key="18">
    <source>
        <dbReference type="Ensembl" id="ENSEASP00005060663.1"/>
    </source>
</evidence>
<dbReference type="GO" id="GO:0016485">
    <property type="term" value="P:protein processing"/>
    <property type="evidence" value="ECO:0007669"/>
    <property type="project" value="UniProtKB-UniRule"/>
</dbReference>
<feature type="active site" evidence="10 12">
    <location>
        <position position="786"/>
    </location>
</feature>
<dbReference type="GO" id="GO:0016887">
    <property type="term" value="F:ATP hydrolysis activity"/>
    <property type="evidence" value="ECO:0007669"/>
    <property type="project" value="UniProtKB-UniRule"/>
</dbReference>
<reference evidence="18" key="3">
    <citation type="submission" date="2025-09" db="UniProtKB">
        <authorList>
            <consortium name="Ensembl"/>
        </authorList>
    </citation>
    <scope>IDENTIFICATION</scope>
</reference>
<keyword evidence="4 10" id="KW-0378">Hydrolase</keyword>
<dbReference type="GO" id="GO:0005634">
    <property type="term" value="C:nucleus"/>
    <property type="evidence" value="ECO:0007669"/>
    <property type="project" value="Ensembl"/>
</dbReference>
<proteinExistence type="inferred from homology"/>
<dbReference type="FunFam" id="1.20.5.5270:FF:000003">
    <property type="entry name" value="Lon protease homolog 2, peroxisomal"/>
    <property type="match status" value="1"/>
</dbReference>
<evidence type="ECO:0000259" key="16">
    <source>
        <dbReference type="PROSITE" id="PS51786"/>
    </source>
</evidence>
<dbReference type="GeneTree" id="ENSGT00530000063553"/>
<dbReference type="SMART" id="SM00464">
    <property type="entry name" value="LON"/>
    <property type="match status" value="1"/>
</dbReference>
<dbReference type="InterPro" id="IPR014721">
    <property type="entry name" value="Ribsml_uS5_D2-typ_fold_subgr"/>
</dbReference>
<evidence type="ECO:0000256" key="11">
    <source>
        <dbReference type="PIRNR" id="PIRNR001174"/>
    </source>
</evidence>
<dbReference type="InterPro" id="IPR020568">
    <property type="entry name" value="Ribosomal_Su5_D2-typ_SF"/>
</dbReference>
<dbReference type="InterPro" id="IPR015947">
    <property type="entry name" value="PUA-like_sf"/>
</dbReference>
<evidence type="ECO:0000256" key="4">
    <source>
        <dbReference type="ARBA" id="ARBA00022801"/>
    </source>
</evidence>
<evidence type="ECO:0000259" key="17">
    <source>
        <dbReference type="PROSITE" id="PS51787"/>
    </source>
</evidence>
<evidence type="ECO:0000256" key="9">
    <source>
        <dbReference type="ARBA" id="ARBA00046919"/>
    </source>
</evidence>
<dbReference type="GO" id="GO:0016558">
    <property type="term" value="P:protein import into peroxisome matrix"/>
    <property type="evidence" value="ECO:0007669"/>
    <property type="project" value="UniProtKB-UniRule"/>
</dbReference>
<keyword evidence="19" id="KW-1185">Reference proteome</keyword>
<dbReference type="InterPro" id="IPR027501">
    <property type="entry name" value="Lonp2_euk"/>
</dbReference>
<evidence type="ECO:0000256" key="1">
    <source>
        <dbReference type="ARBA" id="ARBA00004253"/>
    </source>
</evidence>
<dbReference type="InterPro" id="IPR003593">
    <property type="entry name" value="AAA+_ATPase"/>
</dbReference>
<dbReference type="GO" id="GO:0005524">
    <property type="term" value="F:ATP binding"/>
    <property type="evidence" value="ECO:0007669"/>
    <property type="project" value="UniProtKB-UniRule"/>
</dbReference>
<feature type="short sequence motif" description="Microbody targeting signal" evidence="10">
    <location>
        <begin position="852"/>
        <end position="854"/>
    </location>
</feature>
<dbReference type="SUPFAM" id="SSF52540">
    <property type="entry name" value="P-loop containing nucleoside triphosphate hydrolases"/>
    <property type="match status" value="1"/>
</dbReference>
<dbReference type="Gene3D" id="2.30.130.40">
    <property type="entry name" value="LON domain-like"/>
    <property type="match status" value="1"/>
</dbReference>
<dbReference type="AlphaFoldDB" id="A0A9L0K755"/>
<evidence type="ECO:0000256" key="14">
    <source>
        <dbReference type="PROSITE-ProRule" id="PRU01122"/>
    </source>
</evidence>
<sequence>MSSVSPIQIPSRLPLLLTHEGVLLPGSTMRTSVDSARNLQLVRSRLLQGTSLQSTILGIIPNTPDPASDAQDLPPLHRIGTAALAVQVVGSNWPKPHYTLLITGLCRFQIVQVLKEKPYPVAEVEQLDRLEEFPNTCKTREELGELSEQFYKYAVQLVEMLDMSVPAVAKLRRLLDSLPREALPDILTSIIRTSNKEKLQILDAVSLEERFKMTIPLLVRQIEGLKLLQKTRKHKQDDDKRVIAIRPVRRITHIPGTLEDEDEDEDNDDIVMLEKKIRTSSMPEQAHKVCVKEIKRLKKMPQSMPEYALTRNYLELMVELPWNKSTTDRLDIRAARILLDNDHYAMEKLKKRVLEYLAVRQLKNTLKGPILCFVGPPGVGKTSVGRSVAKTLGREFHRIALGGVCDQSDIRGHRRTYVGSMPGRIINGLKTVGVNNPVFLLDEVDKLGKSLQGDPAAALLEVLDPEQNHNFTDHYLNVAFDLSQVLFIATANTTATIPPALLDRMEIIQVPGYTQEEKIEIAHRHLIPKQLEQHGLTPQQIQIPQLTTLDIITRYTREAGVRSLDRKFGAICRAVAVKVAEGQHKEAKLERSDVTEGEGCKEHILEDVKPGSISDTTDLALPPEMPILIDFHALKDILGPPMYEMEVSERLSQPGVAIGLAWTPLGGEIMFVEASRMDGEGQLTLTGQLGDVMKESAHLAISWLRSNAKKYHLTNASGSFDLLDNTDIHLHFPAGAVTKDGPSAGVTIVTCLASLFSGRLVRSDVAMTGEITLRGLVLPVGGIKDKVLAAHRAGLKRIIIPQRNEKDLEEIPGNVRQDLSFVTASCLDEVLNAAFDGGFTVKARPGLLNSKLCW</sequence>
<dbReference type="InterPro" id="IPR008269">
    <property type="entry name" value="Lon_proteolytic"/>
</dbReference>
<evidence type="ECO:0000256" key="8">
    <source>
        <dbReference type="ARBA" id="ARBA00023140"/>
    </source>
</evidence>
<organism evidence="18 19">
    <name type="scientific">Equus asinus</name>
    <name type="common">Donkey</name>
    <name type="synonym">Equus africanus asinus</name>
    <dbReference type="NCBI Taxonomy" id="9793"/>
    <lineage>
        <taxon>Eukaryota</taxon>
        <taxon>Metazoa</taxon>
        <taxon>Chordata</taxon>
        <taxon>Craniata</taxon>
        <taxon>Vertebrata</taxon>
        <taxon>Euteleostomi</taxon>
        <taxon>Mammalia</taxon>
        <taxon>Eutheria</taxon>
        <taxon>Laurasiatheria</taxon>
        <taxon>Perissodactyla</taxon>
        <taxon>Equidae</taxon>
        <taxon>Equus</taxon>
    </lineage>
</organism>
<evidence type="ECO:0000256" key="7">
    <source>
        <dbReference type="ARBA" id="ARBA00022990"/>
    </source>
</evidence>
<evidence type="ECO:0000256" key="15">
    <source>
        <dbReference type="RuleBase" id="RU000591"/>
    </source>
</evidence>
<dbReference type="PROSITE" id="PS51786">
    <property type="entry name" value="LON_PROTEOLYTIC"/>
    <property type="match status" value="1"/>
</dbReference>
<dbReference type="FunFam" id="3.30.230.10:FF:000019">
    <property type="entry name" value="Lon protease homolog 2, peroxisomal"/>
    <property type="match status" value="1"/>
</dbReference>
<dbReference type="SMART" id="SM00382">
    <property type="entry name" value="AAA"/>
    <property type="match status" value="1"/>
</dbReference>
<dbReference type="PANTHER" id="PTHR10046">
    <property type="entry name" value="ATP DEPENDENT LON PROTEASE FAMILY MEMBER"/>
    <property type="match status" value="1"/>
</dbReference>
<dbReference type="InterPro" id="IPR054594">
    <property type="entry name" value="Lon_lid"/>
</dbReference>
<dbReference type="FunFam" id="3.40.50.300:FF:000382">
    <property type="entry name" value="Lon protease homolog 2, peroxisomal"/>
    <property type="match status" value="1"/>
</dbReference>
<dbReference type="InterPro" id="IPR003959">
    <property type="entry name" value="ATPase_AAA_core"/>
</dbReference>
<dbReference type="Gene3D" id="1.10.8.60">
    <property type="match status" value="1"/>
</dbReference>
<dbReference type="GO" id="GO:0006625">
    <property type="term" value="P:protein targeting to peroxisome"/>
    <property type="evidence" value="ECO:0007669"/>
    <property type="project" value="Ensembl"/>
</dbReference>
<comment type="subunit">
    <text evidence="9">Interacts with PEX5. Interacts with TYSND1. May interact with enzymes involved in beta-oxidation of fatty acids, including ACOX1/AOX.</text>
</comment>
<reference evidence="18 19" key="1">
    <citation type="journal article" date="2020" name="Nat. Commun.">
        <title>Donkey genomes provide new insights into domestication and selection for coat color.</title>
        <authorList>
            <person name="Wang"/>
            <person name="C."/>
            <person name="Li"/>
            <person name="H."/>
            <person name="Guo"/>
            <person name="Y."/>
            <person name="Huang"/>
            <person name="J."/>
            <person name="Sun"/>
            <person name="Y."/>
            <person name="Min"/>
            <person name="J."/>
            <person name="Wang"/>
            <person name="J."/>
            <person name="Fang"/>
            <person name="X."/>
            <person name="Zhao"/>
            <person name="Z."/>
            <person name="Wang"/>
            <person name="S."/>
            <person name="Zhang"/>
            <person name="Y."/>
            <person name="Liu"/>
            <person name="Q."/>
            <person name="Jiang"/>
            <person name="Q."/>
            <person name="Wang"/>
            <person name="X."/>
            <person name="Guo"/>
            <person name="Y."/>
            <person name="Yang"/>
            <person name="C."/>
            <person name="Wang"/>
            <person name="Y."/>
            <person name="Tian"/>
            <person name="F."/>
            <person name="Zhuang"/>
            <person name="G."/>
            <person name="Fan"/>
            <person name="Y."/>
            <person name="Gao"/>
            <person name="Q."/>
            <person name="Li"/>
            <person name="Y."/>
            <person name="Ju"/>
            <person name="Z."/>
            <person name="Li"/>
            <person name="J."/>
            <person name="Li"/>
            <person name="R."/>
            <person name="Hou"/>
            <person name="M."/>
            <person name="Yang"/>
            <person name="G."/>
            <person name="Liu"/>
            <person name="G."/>
            <person name="Liu"/>
            <person name="W."/>
            <person name="Guo"/>
            <person name="J."/>
            <person name="Pan"/>
            <person name="S."/>
            <person name="Fan"/>
            <person name="G."/>
            <person name="Zhang"/>
            <person name="W."/>
            <person name="Zhang"/>
            <person name="R."/>
            <person name="Yu"/>
            <person name="J."/>
            <person name="Zhang"/>
            <person name="X."/>
            <person name="Yin"/>
            <person name="Q."/>
            <person name="Ji"/>
            <person name="C."/>
            <person name="Jin"/>
            <person name="Y."/>
            <person name="Yue"/>
            <person name="G."/>
            <person name="Liu"/>
            <person name="M."/>
            <person name="Xu"/>
            <person name="J."/>
            <person name="Liu"/>
            <person name="S."/>
            <person name="Jordana"/>
            <person name="J."/>
            <person name="Noce"/>
            <person name="A."/>
            <person name="Amills"/>
            <person name="M."/>
            <person name="Wu"/>
            <person name="D.D."/>
            <person name="Li"/>
            <person name="S."/>
            <person name="Zhou"/>
            <person name="X. and Zhong"/>
            <person name="J."/>
        </authorList>
    </citation>
    <scope>NUCLEOTIDE SEQUENCE [LARGE SCALE GENOMIC DNA]</scope>
</reference>
<dbReference type="GO" id="GO:0031998">
    <property type="term" value="P:regulation of fatty acid beta-oxidation"/>
    <property type="evidence" value="ECO:0007669"/>
    <property type="project" value="Ensembl"/>
</dbReference>
<dbReference type="GO" id="GO:0006515">
    <property type="term" value="P:protein quality control for misfolded or incompletely synthesized proteins"/>
    <property type="evidence" value="ECO:0007669"/>
    <property type="project" value="UniProtKB-UniRule"/>
</dbReference>
<evidence type="ECO:0000256" key="2">
    <source>
        <dbReference type="ARBA" id="ARBA00022670"/>
    </source>
</evidence>
<dbReference type="HAMAP" id="MF_03121">
    <property type="entry name" value="lonp2_euk"/>
    <property type="match status" value="1"/>
</dbReference>
<dbReference type="Proteomes" id="UP000694387">
    <property type="component" value="Chromosome 28"/>
</dbReference>